<evidence type="ECO:0000256" key="1">
    <source>
        <dbReference type="ARBA" id="ARBA00022723"/>
    </source>
</evidence>
<dbReference type="GO" id="GO:0016567">
    <property type="term" value="P:protein ubiquitination"/>
    <property type="evidence" value="ECO:0007669"/>
    <property type="project" value="TreeGrafter"/>
</dbReference>
<keyword evidence="2 4" id="KW-0863">Zinc-finger</keyword>
<dbReference type="SMART" id="SM00290">
    <property type="entry name" value="ZnF_UBP"/>
    <property type="match status" value="1"/>
</dbReference>
<evidence type="ECO:0000259" key="8">
    <source>
        <dbReference type="PROSITE" id="PS50271"/>
    </source>
</evidence>
<dbReference type="Pfam" id="PF07576">
    <property type="entry name" value="BRAP2"/>
    <property type="match status" value="1"/>
</dbReference>
<dbReference type="InterPro" id="IPR001607">
    <property type="entry name" value="Znf_UBP"/>
</dbReference>
<comment type="caution">
    <text evidence="9">The sequence shown here is derived from an EMBL/GenBank/DDBJ whole genome shotgun (WGS) entry which is preliminary data.</text>
</comment>
<dbReference type="GO" id="GO:0007265">
    <property type="term" value="P:Ras protein signal transduction"/>
    <property type="evidence" value="ECO:0007669"/>
    <property type="project" value="TreeGrafter"/>
</dbReference>
<dbReference type="CDD" id="cd12717">
    <property type="entry name" value="RRM_ETP1"/>
    <property type="match status" value="1"/>
</dbReference>
<dbReference type="GO" id="GO:0005737">
    <property type="term" value="C:cytoplasm"/>
    <property type="evidence" value="ECO:0007669"/>
    <property type="project" value="TreeGrafter"/>
</dbReference>
<feature type="coiled-coil region" evidence="5">
    <location>
        <begin position="540"/>
        <end position="588"/>
    </location>
</feature>
<evidence type="ECO:0000313" key="9">
    <source>
        <dbReference type="EMBL" id="KZM24260.1"/>
    </source>
</evidence>
<dbReference type="CDD" id="cd16457">
    <property type="entry name" value="RING-H2_BRAP2"/>
    <property type="match status" value="1"/>
</dbReference>
<dbReference type="SUPFAM" id="SSF57850">
    <property type="entry name" value="RING/U-box"/>
    <property type="match status" value="1"/>
</dbReference>
<dbReference type="Gene3D" id="3.30.40.10">
    <property type="entry name" value="Zinc/RING finger domain, C3HC4 (zinc finger)"/>
    <property type="match status" value="2"/>
</dbReference>
<feature type="domain" description="UBP-type" evidence="8">
    <location>
        <begin position="388"/>
        <end position="492"/>
    </location>
</feature>
<feature type="domain" description="RING-type" evidence="7">
    <location>
        <begin position="355"/>
        <end position="394"/>
    </location>
</feature>
<protein>
    <submittedName>
        <fullName evidence="9">Zinc ion binding</fullName>
    </submittedName>
</protein>
<keyword evidence="3" id="KW-0862">Zinc</keyword>
<dbReference type="InterPro" id="IPR011422">
    <property type="entry name" value="BRAP2/ETP1_RRM"/>
</dbReference>
<evidence type="ECO:0000259" key="7">
    <source>
        <dbReference type="PROSITE" id="PS50089"/>
    </source>
</evidence>
<feature type="region of interest" description="Disordered" evidence="6">
    <location>
        <begin position="744"/>
        <end position="773"/>
    </location>
</feature>
<keyword evidence="10" id="KW-1185">Reference proteome</keyword>
<dbReference type="InterPro" id="IPR001841">
    <property type="entry name" value="Znf_RING"/>
</dbReference>
<dbReference type="PANTHER" id="PTHR24007">
    <property type="entry name" value="BRCA1-ASSOCIATED PROTEIN"/>
    <property type="match status" value="1"/>
</dbReference>
<feature type="compositionally biased region" description="Low complexity" evidence="6">
    <location>
        <begin position="19"/>
        <end position="33"/>
    </location>
</feature>
<keyword evidence="1" id="KW-0479">Metal-binding</keyword>
<evidence type="ECO:0000313" key="10">
    <source>
        <dbReference type="Proteomes" id="UP000076837"/>
    </source>
</evidence>
<dbReference type="SMART" id="SM00184">
    <property type="entry name" value="RING"/>
    <property type="match status" value="1"/>
</dbReference>
<evidence type="ECO:0000256" key="2">
    <source>
        <dbReference type="ARBA" id="ARBA00022771"/>
    </source>
</evidence>
<feature type="region of interest" description="Disordered" evidence="6">
    <location>
        <begin position="288"/>
        <end position="345"/>
    </location>
</feature>
<gene>
    <name evidence="9" type="ORF">ST47_g4634</name>
</gene>
<dbReference type="STRING" id="5454.A0A163FC22"/>
<evidence type="ECO:0000256" key="6">
    <source>
        <dbReference type="SAM" id="MobiDB-lite"/>
    </source>
</evidence>
<dbReference type="EMBL" id="JYNV01000169">
    <property type="protein sequence ID" value="KZM24260.1"/>
    <property type="molecule type" value="Genomic_DNA"/>
</dbReference>
<dbReference type="PROSITE" id="PS50089">
    <property type="entry name" value="ZF_RING_2"/>
    <property type="match status" value="1"/>
</dbReference>
<name>A0A163FC22_DIDRA</name>
<dbReference type="Pfam" id="PF13639">
    <property type="entry name" value="zf-RING_2"/>
    <property type="match status" value="1"/>
</dbReference>
<dbReference type="PROSITE" id="PS50271">
    <property type="entry name" value="ZF_UBP"/>
    <property type="match status" value="1"/>
</dbReference>
<feature type="region of interest" description="Disordered" evidence="6">
    <location>
        <begin position="16"/>
        <end position="105"/>
    </location>
</feature>
<dbReference type="AlphaFoldDB" id="A0A163FC22"/>
<dbReference type="Pfam" id="PF02148">
    <property type="entry name" value="zf-UBP"/>
    <property type="match status" value="1"/>
</dbReference>
<dbReference type="GO" id="GO:0008270">
    <property type="term" value="F:zinc ion binding"/>
    <property type="evidence" value="ECO:0007669"/>
    <property type="project" value="UniProtKB-KW"/>
</dbReference>
<feature type="coiled-coil region" evidence="5">
    <location>
        <begin position="624"/>
        <end position="651"/>
    </location>
</feature>
<proteinExistence type="predicted"/>
<dbReference type="InterPro" id="IPR034931">
    <property type="entry name" value="ETP1_RRM"/>
</dbReference>
<reference evidence="9 10" key="1">
    <citation type="journal article" date="2016" name="Sci. Rep.">
        <title>Draft genome sequencing and secretome analysis of fungal phytopathogen Ascochyta rabiei provides insight into the necrotrophic effector repertoire.</title>
        <authorList>
            <person name="Verma S."/>
            <person name="Gazara R.K."/>
            <person name="Nizam S."/>
            <person name="Parween S."/>
            <person name="Chattopadhyay D."/>
            <person name="Verma P.K."/>
        </authorList>
    </citation>
    <scope>NUCLEOTIDE SEQUENCE [LARGE SCALE GENOMIC DNA]</scope>
    <source>
        <strain evidence="9 10">ArDII</strain>
    </source>
</reference>
<keyword evidence="5" id="KW-0175">Coiled coil</keyword>
<evidence type="ECO:0000256" key="3">
    <source>
        <dbReference type="ARBA" id="ARBA00022833"/>
    </source>
</evidence>
<evidence type="ECO:0000256" key="4">
    <source>
        <dbReference type="PROSITE-ProRule" id="PRU00502"/>
    </source>
</evidence>
<sequence length="806" mass="88982">MREYFFHLSFELHPLRSSPDTTFTPPPQTDIFTSELPAHRRASWSSASPVPRAYSATASSSELPARPANSRRLSQRTRLSFSNRHDSPVPVGKPTTKSGHKRTQSFAAHEDWRFDTISILSIDMLPSNSDDTPQPHANPLKHAATSGGLATKGKFIPSDPKNTEVGWGVVHLFRDGGETPGLYDEVGGADGPFVEQNCTTLCILAVPSYMTPSDFLGFVGEQTRENVSHFRLIRTSRANKYMVLMKFRDASQARAWKKEWNGKAFNSMEPEYCHVVFVKSINFRDGDSSARDPSSYPDLTNDPFTPAASKEPTAPLTPAPSASPSAENANTSLASSLTTKPHAPPTPALVELPTCPVCLERMDETTGLLTILCQHVFHCACLEKWRGSGCPVCRYTQNDAFTSHRGLDGEAPENNCKECGATENLWICVICGNIGCGRYDEAHAFAHYESTKHAYAMDVATQHVWDYAGDGYVHRLIQNKADGKLVDLPASTHQTFGAASMTGYANDTVPREKLDNMGMEYAYLLTSQLESQRAYFEEQLAKATDKSSKAAAAAEEATRKATALDQKFKALELQHSEAVATMASLEKESARNMQKATSAADLARTLTKQYKEEKTVNDSLLARIRHLEKIAADAAAKVKALDAQKADLEEQNHDLTMFISGAQKIKEMQANEVFGLQEGEEPRIRKKELELVAGAAGGRSQQNVDATKDFQAKEPQAQEECKIDAIEEDKAMLALWDRQIAQAQSTQSAQRYRNSRRRRLDNSNSSTTTYPPLLNSLILRSPKMASSCSPCLLPQTSHRSYSARKR</sequence>
<organism evidence="9 10">
    <name type="scientific">Didymella rabiei</name>
    <name type="common">Chickpea ascochyta blight fungus</name>
    <name type="synonym">Mycosphaerella rabiei</name>
    <dbReference type="NCBI Taxonomy" id="5454"/>
    <lineage>
        <taxon>Eukaryota</taxon>
        <taxon>Fungi</taxon>
        <taxon>Dikarya</taxon>
        <taxon>Ascomycota</taxon>
        <taxon>Pezizomycotina</taxon>
        <taxon>Dothideomycetes</taxon>
        <taxon>Pleosporomycetidae</taxon>
        <taxon>Pleosporales</taxon>
        <taxon>Pleosporineae</taxon>
        <taxon>Didymellaceae</taxon>
        <taxon>Ascochyta</taxon>
    </lineage>
</organism>
<dbReference type="Proteomes" id="UP000076837">
    <property type="component" value="Unassembled WGS sequence"/>
</dbReference>
<dbReference type="PANTHER" id="PTHR24007:SF7">
    <property type="entry name" value="BRCA1-ASSOCIATED PROTEIN"/>
    <property type="match status" value="1"/>
</dbReference>
<dbReference type="InterPro" id="IPR047243">
    <property type="entry name" value="RING-H2_BRAP2"/>
</dbReference>
<dbReference type="GO" id="GO:0061630">
    <property type="term" value="F:ubiquitin protein ligase activity"/>
    <property type="evidence" value="ECO:0007669"/>
    <property type="project" value="TreeGrafter"/>
</dbReference>
<evidence type="ECO:0000256" key="5">
    <source>
        <dbReference type="SAM" id="Coils"/>
    </source>
</evidence>
<feature type="compositionally biased region" description="Low complexity" evidence="6">
    <location>
        <begin position="311"/>
        <end position="332"/>
    </location>
</feature>
<dbReference type="InterPro" id="IPR013083">
    <property type="entry name" value="Znf_RING/FYVE/PHD"/>
</dbReference>
<accession>A0A163FC22</accession>